<dbReference type="AlphaFoldDB" id="A0A9N9DGE2"/>
<accession>A0A9N9DGE2</accession>
<proteinExistence type="predicted"/>
<dbReference type="EMBL" id="CAJVPK010004769">
    <property type="protein sequence ID" value="CAG8639393.1"/>
    <property type="molecule type" value="Genomic_DNA"/>
</dbReference>
<dbReference type="Proteomes" id="UP000789706">
    <property type="component" value="Unassembled WGS sequence"/>
</dbReference>
<name>A0A9N9DGE2_9GLOM</name>
<feature type="compositionally biased region" description="Polar residues" evidence="1">
    <location>
        <begin position="1"/>
        <end position="16"/>
    </location>
</feature>
<protein>
    <submittedName>
        <fullName evidence="2">7747_t:CDS:1</fullName>
    </submittedName>
</protein>
<gene>
    <name evidence="2" type="ORF">DEBURN_LOCUS11102</name>
</gene>
<keyword evidence="3" id="KW-1185">Reference proteome</keyword>
<organism evidence="2 3">
    <name type="scientific">Diversispora eburnea</name>
    <dbReference type="NCBI Taxonomy" id="1213867"/>
    <lineage>
        <taxon>Eukaryota</taxon>
        <taxon>Fungi</taxon>
        <taxon>Fungi incertae sedis</taxon>
        <taxon>Mucoromycota</taxon>
        <taxon>Glomeromycotina</taxon>
        <taxon>Glomeromycetes</taxon>
        <taxon>Diversisporales</taxon>
        <taxon>Diversisporaceae</taxon>
        <taxon>Diversispora</taxon>
    </lineage>
</organism>
<feature type="non-terminal residue" evidence="2">
    <location>
        <position position="64"/>
    </location>
</feature>
<sequence>TPTIPKTQEIQPTLQDELTKKHKRQTTVEEKNILDPICEGDSMPTDNEISNILTELNTISSNWT</sequence>
<comment type="caution">
    <text evidence="2">The sequence shown here is derived from an EMBL/GenBank/DDBJ whole genome shotgun (WGS) entry which is preliminary data.</text>
</comment>
<evidence type="ECO:0000256" key="1">
    <source>
        <dbReference type="SAM" id="MobiDB-lite"/>
    </source>
</evidence>
<reference evidence="2" key="1">
    <citation type="submission" date="2021-06" db="EMBL/GenBank/DDBJ databases">
        <authorList>
            <person name="Kallberg Y."/>
            <person name="Tangrot J."/>
            <person name="Rosling A."/>
        </authorList>
    </citation>
    <scope>NUCLEOTIDE SEQUENCE</scope>
    <source>
        <strain evidence="2">AZ414A</strain>
    </source>
</reference>
<feature type="non-terminal residue" evidence="2">
    <location>
        <position position="1"/>
    </location>
</feature>
<evidence type="ECO:0000313" key="2">
    <source>
        <dbReference type="EMBL" id="CAG8639393.1"/>
    </source>
</evidence>
<evidence type="ECO:0000313" key="3">
    <source>
        <dbReference type="Proteomes" id="UP000789706"/>
    </source>
</evidence>
<feature type="region of interest" description="Disordered" evidence="1">
    <location>
        <begin position="1"/>
        <end position="24"/>
    </location>
</feature>